<organism evidence="1 2">
    <name type="scientific">Filimonas lacunae</name>
    <dbReference type="NCBI Taxonomy" id="477680"/>
    <lineage>
        <taxon>Bacteria</taxon>
        <taxon>Pseudomonadati</taxon>
        <taxon>Bacteroidota</taxon>
        <taxon>Chitinophagia</taxon>
        <taxon>Chitinophagales</taxon>
        <taxon>Chitinophagaceae</taxon>
        <taxon>Filimonas</taxon>
    </lineage>
</organism>
<dbReference type="OrthoDB" id="9811523at2"/>
<accession>A0A173M957</accession>
<evidence type="ECO:0000313" key="2">
    <source>
        <dbReference type="Proteomes" id="UP000186917"/>
    </source>
</evidence>
<dbReference type="Proteomes" id="UP000186917">
    <property type="component" value="Unassembled WGS sequence"/>
</dbReference>
<sequence length="72" mass="8219">MLIFDKSVVAYAINNLNISSVELNVYDWNTPAIRCYEKVGFVLVPEKYTTINVNGEEWKSVNMIFKGSLSNQ</sequence>
<dbReference type="SUPFAM" id="SSF55729">
    <property type="entry name" value="Acyl-CoA N-acyltransferases (Nat)"/>
    <property type="match status" value="1"/>
</dbReference>
<reference evidence="2" key="1">
    <citation type="submission" date="2017-01" db="EMBL/GenBank/DDBJ databases">
        <authorList>
            <person name="Varghese N."/>
            <person name="Submissions S."/>
        </authorList>
    </citation>
    <scope>NUCLEOTIDE SEQUENCE [LARGE SCALE GENOMIC DNA]</scope>
    <source>
        <strain evidence="2">DSM 21054</strain>
    </source>
</reference>
<dbReference type="KEGG" id="fln:FLA_0053"/>
<dbReference type="EMBL" id="FTOR01000004">
    <property type="protein sequence ID" value="SIT15729.1"/>
    <property type="molecule type" value="Genomic_DNA"/>
</dbReference>
<dbReference type="RefSeq" id="WP_076379538.1">
    <property type="nucleotide sequence ID" value="NZ_AP017422.1"/>
</dbReference>
<proteinExistence type="predicted"/>
<dbReference type="AlphaFoldDB" id="A0A173M957"/>
<name>A0A173M957_9BACT</name>
<keyword evidence="1" id="KW-0808">Transferase</keyword>
<gene>
    <name evidence="1" type="ORF">SAMN05421788_104190</name>
</gene>
<protein>
    <submittedName>
        <fullName evidence="1">Acetyltransferase (GNAT) family protein</fullName>
    </submittedName>
</protein>
<evidence type="ECO:0000313" key="1">
    <source>
        <dbReference type="EMBL" id="SIT15729.1"/>
    </source>
</evidence>
<dbReference type="InterPro" id="IPR016181">
    <property type="entry name" value="Acyl_CoA_acyltransferase"/>
</dbReference>
<dbReference type="GO" id="GO:0016740">
    <property type="term" value="F:transferase activity"/>
    <property type="evidence" value="ECO:0007669"/>
    <property type="project" value="UniProtKB-KW"/>
</dbReference>
<keyword evidence="2" id="KW-1185">Reference proteome</keyword>
<dbReference type="Gene3D" id="3.40.630.30">
    <property type="match status" value="1"/>
</dbReference>
<dbReference type="STRING" id="477680.SAMN05421788_104190"/>